<dbReference type="Gene3D" id="3.90.70.10">
    <property type="entry name" value="Cysteine proteinases"/>
    <property type="match status" value="1"/>
</dbReference>
<dbReference type="EC" id="3.4.19.12" evidence="3"/>
<evidence type="ECO:0000256" key="2">
    <source>
        <dbReference type="ARBA" id="ARBA00009085"/>
    </source>
</evidence>
<dbReference type="Pfam" id="PF00443">
    <property type="entry name" value="UCH"/>
    <property type="match status" value="1"/>
</dbReference>
<protein>
    <recommendedName>
        <fullName evidence="3">ubiquitinyl hydrolase 1</fullName>
        <ecNumber evidence="3">3.4.19.12</ecNumber>
    </recommendedName>
</protein>
<dbReference type="PANTHER" id="PTHR43982">
    <property type="entry name" value="UBIQUITIN CARBOXYL-TERMINAL HYDROLASE"/>
    <property type="match status" value="1"/>
</dbReference>
<sequence>MQTPYPCPRLSVLRQPAPPWAPSEFRAEADGPSLTGMYDLIAVVRHNGDTPDSGHYIAWVKQEGELWIQYDDAMATMHISHEVLNLCGGVLNLCGGGQIAYLCLYRARVVQGCLESARA</sequence>
<dbReference type="InterPro" id="IPR028889">
    <property type="entry name" value="USP"/>
</dbReference>
<dbReference type="Gramene" id="TraesCS5D03G0501800.2">
    <property type="protein sequence ID" value="TraesCS5D03G0501800.2.CDS"/>
    <property type="gene ID" value="TraesCS5D03G0501800"/>
</dbReference>
<dbReference type="Gramene" id="TraesSTA5D03G03111690.1">
    <property type="protein sequence ID" value="TraesSTA5D03G03111690.1"/>
    <property type="gene ID" value="TraesSTA5D03G03111690"/>
</dbReference>
<dbReference type="SMR" id="A0A3B6MS06"/>
<dbReference type="OrthoDB" id="333239at2759"/>
<dbReference type="GO" id="GO:0016579">
    <property type="term" value="P:protein deubiquitination"/>
    <property type="evidence" value="ECO:0007669"/>
    <property type="project" value="InterPro"/>
</dbReference>
<dbReference type="Gramene" id="TraesRN5D0100524100.1">
    <property type="protein sequence ID" value="TraesRN5D0100524100.1"/>
    <property type="gene ID" value="TraesRN5D0100524100"/>
</dbReference>
<feature type="domain" description="USP" evidence="8">
    <location>
        <begin position="1"/>
        <end position="108"/>
    </location>
</feature>
<keyword evidence="6" id="KW-0378">Hydrolase</keyword>
<evidence type="ECO:0000259" key="8">
    <source>
        <dbReference type="PROSITE" id="PS50235"/>
    </source>
</evidence>
<organism evidence="9">
    <name type="scientific">Triticum aestivum</name>
    <name type="common">Wheat</name>
    <dbReference type="NCBI Taxonomy" id="4565"/>
    <lineage>
        <taxon>Eukaryota</taxon>
        <taxon>Viridiplantae</taxon>
        <taxon>Streptophyta</taxon>
        <taxon>Embryophyta</taxon>
        <taxon>Tracheophyta</taxon>
        <taxon>Spermatophyta</taxon>
        <taxon>Magnoliopsida</taxon>
        <taxon>Liliopsida</taxon>
        <taxon>Poales</taxon>
        <taxon>Poaceae</taxon>
        <taxon>BOP clade</taxon>
        <taxon>Pooideae</taxon>
        <taxon>Triticodae</taxon>
        <taxon>Triticeae</taxon>
        <taxon>Triticinae</taxon>
        <taxon>Triticum</taxon>
    </lineage>
</organism>
<dbReference type="PROSITE" id="PS00973">
    <property type="entry name" value="USP_2"/>
    <property type="match status" value="1"/>
</dbReference>
<evidence type="ECO:0000313" key="9">
    <source>
        <dbReference type="EnsemblPlants" id="TraesCS5D02G214000.2"/>
    </source>
</evidence>
<reference evidence="9" key="1">
    <citation type="submission" date="2018-08" db="EMBL/GenBank/DDBJ databases">
        <authorList>
            <person name="Rossello M."/>
        </authorList>
    </citation>
    <scope>NUCLEOTIDE SEQUENCE [LARGE SCALE GENOMIC DNA]</scope>
    <source>
        <strain evidence="9">cv. Chinese Spring</strain>
    </source>
</reference>
<dbReference type="PROSITE" id="PS50235">
    <property type="entry name" value="USP_3"/>
    <property type="match status" value="1"/>
</dbReference>
<accession>A0A3B6MS06</accession>
<evidence type="ECO:0000313" key="10">
    <source>
        <dbReference type="Proteomes" id="UP000019116"/>
    </source>
</evidence>
<dbReference type="Gramene" id="TraesCS5D02G214000.2">
    <property type="protein sequence ID" value="TraesCS5D02G214000.2"/>
    <property type="gene ID" value="TraesCS5D02G214000"/>
</dbReference>
<comment type="similarity">
    <text evidence="2">Belongs to the peptidase C19 family.</text>
</comment>
<dbReference type="Gramene" id="TraesNOR5D03G03150510.1">
    <property type="protein sequence ID" value="TraesNOR5D03G03150510.1"/>
    <property type="gene ID" value="TraesNOR5D03G03150510"/>
</dbReference>
<evidence type="ECO:0000256" key="5">
    <source>
        <dbReference type="ARBA" id="ARBA00022786"/>
    </source>
</evidence>
<evidence type="ECO:0000256" key="3">
    <source>
        <dbReference type="ARBA" id="ARBA00012759"/>
    </source>
</evidence>
<dbReference type="InterPro" id="IPR018200">
    <property type="entry name" value="USP_CS"/>
</dbReference>
<name>A0A3B6MS06_WHEAT</name>
<evidence type="ECO:0000256" key="1">
    <source>
        <dbReference type="ARBA" id="ARBA00000707"/>
    </source>
</evidence>
<keyword evidence="10" id="KW-1185">Reference proteome</keyword>
<evidence type="ECO:0000256" key="7">
    <source>
        <dbReference type="ARBA" id="ARBA00022807"/>
    </source>
</evidence>
<dbReference type="AlphaFoldDB" id="A0A3B6MS06"/>
<reference evidence="9" key="2">
    <citation type="submission" date="2018-10" db="UniProtKB">
        <authorList>
            <consortium name="EnsemblPlants"/>
        </authorList>
    </citation>
    <scope>IDENTIFICATION</scope>
</reference>
<proteinExistence type="inferred from homology"/>
<dbReference type="InterPro" id="IPR044635">
    <property type="entry name" value="UBP14-like"/>
</dbReference>
<dbReference type="SUPFAM" id="SSF54001">
    <property type="entry name" value="Cysteine proteinases"/>
    <property type="match status" value="1"/>
</dbReference>
<dbReference type="Proteomes" id="UP000019116">
    <property type="component" value="Chromosome 5D"/>
</dbReference>
<dbReference type="GO" id="GO:0043161">
    <property type="term" value="P:proteasome-mediated ubiquitin-dependent protein catabolic process"/>
    <property type="evidence" value="ECO:0007669"/>
    <property type="project" value="InterPro"/>
</dbReference>
<dbReference type="PANTHER" id="PTHR43982:SF1">
    <property type="entry name" value="UBIQUITIN CARBOXYL-TERMINAL HYDROLASE 14"/>
    <property type="match status" value="1"/>
</dbReference>
<keyword evidence="5" id="KW-0833">Ubl conjugation pathway</keyword>
<evidence type="ECO:0000256" key="6">
    <source>
        <dbReference type="ARBA" id="ARBA00022801"/>
    </source>
</evidence>
<dbReference type="InterPro" id="IPR001394">
    <property type="entry name" value="Peptidase_C19_UCH"/>
</dbReference>
<dbReference type="Gramene" id="TraesARI5D03G03074480.1">
    <property type="protein sequence ID" value="TraesARI5D03G03074480.1"/>
    <property type="gene ID" value="TraesARI5D03G03074480"/>
</dbReference>
<dbReference type="EnsemblPlants" id="TraesCS5D02G214000.2">
    <property type="protein sequence ID" value="TraesCS5D02G214000.2"/>
    <property type="gene ID" value="TraesCS5D02G214000"/>
</dbReference>
<dbReference type="Gramene" id="TraesMAC5D03G03119620.1">
    <property type="protein sequence ID" value="TraesMAC5D03G03119620.1"/>
    <property type="gene ID" value="TraesMAC5D03G03119620"/>
</dbReference>
<dbReference type="PaxDb" id="4565-Traes_5DL_D893E1D80.2"/>
<comment type="catalytic activity">
    <reaction evidence="1">
        <text>Thiol-dependent hydrolysis of ester, thioester, amide, peptide and isopeptide bonds formed by the C-terminal Gly of ubiquitin (a 76-residue protein attached to proteins as an intracellular targeting signal).</text>
        <dbReference type="EC" id="3.4.19.12"/>
    </reaction>
</comment>
<dbReference type="Gramene" id="TraesJUL5D03G03145960.1">
    <property type="protein sequence ID" value="TraesJUL5D03G03145960.1"/>
    <property type="gene ID" value="TraesJUL5D03G03145960"/>
</dbReference>
<keyword evidence="7" id="KW-0788">Thiol protease</keyword>
<keyword evidence="4" id="KW-0645">Protease</keyword>
<dbReference type="GO" id="GO:0004843">
    <property type="term" value="F:cysteine-type deubiquitinase activity"/>
    <property type="evidence" value="ECO:0007669"/>
    <property type="project" value="UniProtKB-EC"/>
</dbReference>
<evidence type="ECO:0000256" key="4">
    <source>
        <dbReference type="ARBA" id="ARBA00022670"/>
    </source>
</evidence>
<dbReference type="InterPro" id="IPR038765">
    <property type="entry name" value="Papain-like_cys_pep_sf"/>
</dbReference>